<sequence>RNSALKNSATTQWRPEAGAGGGATCIGGHRPHGVTLHPLHEQVSCKASRRSPQDGSDLRIEHNGSESYPLCSIRRSDPFCGDRRRGCHQVLPH</sequence>
<comment type="caution">
    <text evidence="2">The sequence shown here is derived from an EMBL/GenBank/DDBJ whole genome shotgun (WGS) entry which is preliminary data.</text>
</comment>
<feature type="compositionally biased region" description="Polar residues" evidence="1">
    <location>
        <begin position="1"/>
        <end position="13"/>
    </location>
</feature>
<evidence type="ECO:0000313" key="3">
    <source>
        <dbReference type="Proteomes" id="UP001162483"/>
    </source>
</evidence>
<feature type="region of interest" description="Disordered" evidence="1">
    <location>
        <begin position="1"/>
        <end position="26"/>
    </location>
</feature>
<feature type="region of interest" description="Disordered" evidence="1">
    <location>
        <begin position="44"/>
        <end position="64"/>
    </location>
</feature>
<proteinExistence type="predicted"/>
<name>A0ABN9G7K0_9NEOB</name>
<feature type="non-terminal residue" evidence="2">
    <location>
        <position position="1"/>
    </location>
</feature>
<evidence type="ECO:0000313" key="2">
    <source>
        <dbReference type="EMBL" id="CAI9605368.1"/>
    </source>
</evidence>
<feature type="non-terminal residue" evidence="2">
    <location>
        <position position="93"/>
    </location>
</feature>
<dbReference type="EMBL" id="CATNWA010018113">
    <property type="protein sequence ID" value="CAI9605368.1"/>
    <property type="molecule type" value="Genomic_DNA"/>
</dbReference>
<dbReference type="Proteomes" id="UP001162483">
    <property type="component" value="Unassembled WGS sequence"/>
</dbReference>
<protein>
    <submittedName>
        <fullName evidence="2">Uncharacterized protein</fullName>
    </submittedName>
</protein>
<keyword evidence="3" id="KW-1185">Reference proteome</keyword>
<accession>A0ABN9G7K0</accession>
<organism evidence="2 3">
    <name type="scientific">Staurois parvus</name>
    <dbReference type="NCBI Taxonomy" id="386267"/>
    <lineage>
        <taxon>Eukaryota</taxon>
        <taxon>Metazoa</taxon>
        <taxon>Chordata</taxon>
        <taxon>Craniata</taxon>
        <taxon>Vertebrata</taxon>
        <taxon>Euteleostomi</taxon>
        <taxon>Amphibia</taxon>
        <taxon>Batrachia</taxon>
        <taxon>Anura</taxon>
        <taxon>Neobatrachia</taxon>
        <taxon>Ranoidea</taxon>
        <taxon>Ranidae</taxon>
        <taxon>Staurois</taxon>
    </lineage>
</organism>
<evidence type="ECO:0000256" key="1">
    <source>
        <dbReference type="SAM" id="MobiDB-lite"/>
    </source>
</evidence>
<gene>
    <name evidence="2" type="ORF">SPARVUS_LOCUS13592168</name>
</gene>
<reference evidence="2" key="1">
    <citation type="submission" date="2023-05" db="EMBL/GenBank/DDBJ databases">
        <authorList>
            <person name="Stuckert A."/>
        </authorList>
    </citation>
    <scope>NUCLEOTIDE SEQUENCE</scope>
</reference>